<proteinExistence type="predicted"/>
<dbReference type="AlphaFoldDB" id="A0A8A2VGS5"/>
<dbReference type="KEGG" id="hakz:J0X25_02575"/>
<evidence type="ECO:0000313" key="2">
    <source>
        <dbReference type="EMBL" id="QSW99867.1"/>
    </source>
</evidence>
<sequence length="218" mass="23107">MYNRKRLLAGTGLSFLVVALVGLVVLSTGTAYAAPLADGNGFTVEADEIRSDEFMMYPSTGENDAGETPVAVVEQRGVEIDGLVLSREQNIPGMGTVVIEFTSSDTVTADQQYLKLTGLSAENAQFNGQVINSQPGEPADNFMQTAGENSEPEQGRLTNISGESPGMVQENVSIDMVYLASNEITLPGLDVNIEYTDGGDDGGNGDTQTNSNVDEKKK</sequence>
<gene>
    <name evidence="2" type="ORF">J0X25_02575</name>
</gene>
<organism evidence="2 3">
    <name type="scientific">Haloterrigena alkaliphila</name>
    <dbReference type="NCBI Taxonomy" id="2816475"/>
    <lineage>
        <taxon>Archaea</taxon>
        <taxon>Methanobacteriati</taxon>
        <taxon>Methanobacteriota</taxon>
        <taxon>Stenosarchaea group</taxon>
        <taxon>Halobacteria</taxon>
        <taxon>Halobacteriales</taxon>
        <taxon>Natrialbaceae</taxon>
        <taxon>Haloterrigena</taxon>
    </lineage>
</organism>
<dbReference type="GeneID" id="63186154"/>
<dbReference type="InterPro" id="IPR046198">
    <property type="entry name" value="DUF6230"/>
</dbReference>
<reference evidence="2 3" key="1">
    <citation type="submission" date="2021-03" db="EMBL/GenBank/DDBJ databases">
        <title>Haloterrigena longa sp. nov. and Haloterrigena limicola sp. nov., extremely halophilic archaea isolated from a salt lake.</title>
        <authorList>
            <person name="Henglin C."/>
        </authorList>
    </citation>
    <scope>NUCLEOTIDE SEQUENCE [LARGE SCALE GENOMIC DNA]</scope>
    <source>
        <strain evidence="2 3">KZCA68</strain>
    </source>
</reference>
<keyword evidence="3" id="KW-1185">Reference proteome</keyword>
<dbReference type="EMBL" id="CP071462">
    <property type="protein sequence ID" value="QSW99867.1"/>
    <property type="molecule type" value="Genomic_DNA"/>
</dbReference>
<name>A0A8A2VGS5_9EURY</name>
<dbReference type="Pfam" id="PF19741">
    <property type="entry name" value="DUF6230"/>
    <property type="match status" value="1"/>
</dbReference>
<evidence type="ECO:0000256" key="1">
    <source>
        <dbReference type="SAM" id="MobiDB-lite"/>
    </source>
</evidence>
<dbReference type="Proteomes" id="UP000663203">
    <property type="component" value="Chromosome"/>
</dbReference>
<evidence type="ECO:0000313" key="3">
    <source>
        <dbReference type="Proteomes" id="UP000663203"/>
    </source>
</evidence>
<dbReference type="RefSeq" id="WP_207289472.1">
    <property type="nucleotide sequence ID" value="NZ_CP071462.1"/>
</dbReference>
<feature type="region of interest" description="Disordered" evidence="1">
    <location>
        <begin position="195"/>
        <end position="218"/>
    </location>
</feature>
<accession>A0A8A2VGS5</accession>
<protein>
    <submittedName>
        <fullName evidence="2">Uncharacterized protein</fullName>
    </submittedName>
</protein>